<reference evidence="2" key="1">
    <citation type="journal article" date="2015" name="Nat. Genet.">
        <title>The genome and transcriptome of the zoonotic hookworm Ancylostoma ceylanicum identify infection-specific gene families.</title>
        <authorList>
            <person name="Schwarz E.M."/>
            <person name="Hu Y."/>
            <person name="Antoshechkin I."/>
            <person name="Miller M.M."/>
            <person name="Sternberg P.W."/>
            <person name="Aroian R.V."/>
        </authorList>
    </citation>
    <scope>NUCLEOTIDE SEQUENCE</scope>
    <source>
        <strain evidence="2">HY135</strain>
    </source>
</reference>
<name>A0A016UDQ2_9BILA</name>
<dbReference type="Proteomes" id="UP000024635">
    <property type="component" value="Unassembled WGS sequence"/>
</dbReference>
<gene>
    <name evidence="1" type="primary">Acey_s0045.g1195</name>
    <name evidence="1" type="ORF">Y032_0045g1195</name>
</gene>
<comment type="caution">
    <text evidence="1">The sequence shown here is derived from an EMBL/GenBank/DDBJ whole genome shotgun (WGS) entry which is preliminary data.</text>
</comment>
<sequence>MRFVHLRKISNEDRSARHEILNENNARLSRGRKRVHLSCDCDATSPYAAECNKDMLNSKELLRRLGKAKSFLFMANN</sequence>
<proteinExistence type="predicted"/>
<keyword evidence="2" id="KW-1185">Reference proteome</keyword>
<accession>A0A016UDQ2</accession>
<dbReference type="EMBL" id="JARK01001381">
    <property type="protein sequence ID" value="EYC12977.1"/>
    <property type="molecule type" value="Genomic_DNA"/>
</dbReference>
<protein>
    <submittedName>
        <fullName evidence="1">Uncharacterized protein</fullName>
    </submittedName>
</protein>
<dbReference type="AlphaFoldDB" id="A0A016UDQ2"/>
<organism evidence="1 2">
    <name type="scientific">Ancylostoma ceylanicum</name>
    <dbReference type="NCBI Taxonomy" id="53326"/>
    <lineage>
        <taxon>Eukaryota</taxon>
        <taxon>Metazoa</taxon>
        <taxon>Ecdysozoa</taxon>
        <taxon>Nematoda</taxon>
        <taxon>Chromadorea</taxon>
        <taxon>Rhabditida</taxon>
        <taxon>Rhabditina</taxon>
        <taxon>Rhabditomorpha</taxon>
        <taxon>Strongyloidea</taxon>
        <taxon>Ancylostomatidae</taxon>
        <taxon>Ancylostomatinae</taxon>
        <taxon>Ancylostoma</taxon>
    </lineage>
</organism>
<evidence type="ECO:0000313" key="2">
    <source>
        <dbReference type="Proteomes" id="UP000024635"/>
    </source>
</evidence>
<evidence type="ECO:0000313" key="1">
    <source>
        <dbReference type="EMBL" id="EYC12977.1"/>
    </source>
</evidence>